<gene>
    <name evidence="2" type="ORF">SAMN04487995_0283</name>
</gene>
<evidence type="ECO:0000313" key="2">
    <source>
        <dbReference type="EMBL" id="SEI38737.1"/>
    </source>
</evidence>
<dbReference type="RefSeq" id="WP_090331144.1">
    <property type="nucleotide sequence ID" value="NZ_FNXY01000001.1"/>
</dbReference>
<dbReference type="SUPFAM" id="SSF53474">
    <property type="entry name" value="alpha/beta-Hydrolases"/>
    <property type="match status" value="1"/>
</dbReference>
<evidence type="ECO:0000313" key="3">
    <source>
        <dbReference type="Proteomes" id="UP000199532"/>
    </source>
</evidence>
<reference evidence="2 3" key="1">
    <citation type="submission" date="2016-10" db="EMBL/GenBank/DDBJ databases">
        <authorList>
            <person name="de Groot N.N."/>
        </authorList>
    </citation>
    <scope>NUCLEOTIDE SEQUENCE [LARGE SCALE GENOMIC DNA]</scope>
    <source>
        <strain evidence="2 3">DSM 19938</strain>
    </source>
</reference>
<dbReference type="InterPro" id="IPR050261">
    <property type="entry name" value="FrsA_esterase"/>
</dbReference>
<sequence length="713" mass="79116">MLYGRFRGRFEGSYLSRKRPDFLLMNKSILRGILFLYVWMNCFVLEAKQAEKVMTSKTDSLPAVFGGDNIDLIEKDFRQKAVLHYRKHQLPQNKVGWTDYKKTLTGKILEKSGAVINHELALNYKETRTHQLQGYSVKNIIFQTRPGIYATANLYVPKGKGSFPAVIAMHGHWPNGKSNEVVQSLGHTLALNGYVCLVIDAWGSGERTTVHGVHEYHGSNLGASIMNLGETLMGVQISDNIRGVDLLSSLPYVDKNQIGATGASGGGNQTMWLSALDERVKACMPVVSVGTFEAYIMRSNCVCELLPEGLTFTEEAGVLAMIAPRALKMASALHDTNPAFIPAEMLRSYENALQVFDMLGALDKISYQLFNTGHGYWPEMRETMLGYFDLHLKNKGTGAAKKEIPFELLAEKDLMVYQVGKRDTSVESIADYSRKRGSELRNLALKTVSADAEKKRSELRQLVKISEDAALINTHTYEVSNDWQRIALETSTHHLIPVLLKKPAAGKNKYVIVLNPQGKKMMSPDELERFASEGKGILVMDLWGTGESQSAATLAYEKSLPPFHTLARASLWLGETVMGKWVQEINIAVGFVKTQSPETDITLLADKEAGIAALLYAALYKGKEAIVVRGSLVSYQFNKRESVDFFNMALHVPGILKWGDISLVSALAQTSVVFEKPVTMSGETIAAQKLEEIKSEFEKVKKNYGQTGSVTFK</sequence>
<accession>A0A1H6QET2</accession>
<dbReference type="PANTHER" id="PTHR22946">
    <property type="entry name" value="DIENELACTONE HYDROLASE DOMAIN-CONTAINING PROTEIN-RELATED"/>
    <property type="match status" value="1"/>
</dbReference>
<dbReference type="InterPro" id="IPR008391">
    <property type="entry name" value="AXE1_dom"/>
</dbReference>
<proteinExistence type="predicted"/>
<dbReference type="InterPro" id="IPR029058">
    <property type="entry name" value="AB_hydrolase_fold"/>
</dbReference>
<dbReference type="Proteomes" id="UP000199532">
    <property type="component" value="Unassembled WGS sequence"/>
</dbReference>
<dbReference type="OrthoDB" id="3668964at2"/>
<dbReference type="AlphaFoldDB" id="A0A1H6QET2"/>
<evidence type="ECO:0000259" key="1">
    <source>
        <dbReference type="Pfam" id="PF05448"/>
    </source>
</evidence>
<dbReference type="Gene3D" id="3.40.50.1820">
    <property type="entry name" value="alpha/beta hydrolase"/>
    <property type="match status" value="2"/>
</dbReference>
<dbReference type="EMBL" id="FNXY01000001">
    <property type="protein sequence ID" value="SEI38737.1"/>
    <property type="molecule type" value="Genomic_DNA"/>
</dbReference>
<name>A0A1H6QET2_9BACT</name>
<dbReference type="Pfam" id="PF05448">
    <property type="entry name" value="AXE1"/>
    <property type="match status" value="1"/>
</dbReference>
<protein>
    <submittedName>
        <fullName evidence="2">Acetyl xylan esterase (AXE1)</fullName>
    </submittedName>
</protein>
<dbReference type="PANTHER" id="PTHR22946:SF8">
    <property type="entry name" value="ACETYL XYLAN ESTERASE DOMAIN-CONTAINING PROTEIN"/>
    <property type="match status" value="1"/>
</dbReference>
<feature type="domain" description="Acetyl xylan esterase" evidence="1">
    <location>
        <begin position="117"/>
        <end position="287"/>
    </location>
</feature>
<dbReference type="STRING" id="408657.SAMN04487995_0283"/>
<keyword evidence="3" id="KW-1185">Reference proteome</keyword>
<organism evidence="2 3">
    <name type="scientific">Dyadobacter koreensis</name>
    <dbReference type="NCBI Taxonomy" id="408657"/>
    <lineage>
        <taxon>Bacteria</taxon>
        <taxon>Pseudomonadati</taxon>
        <taxon>Bacteroidota</taxon>
        <taxon>Cytophagia</taxon>
        <taxon>Cytophagales</taxon>
        <taxon>Spirosomataceae</taxon>
        <taxon>Dyadobacter</taxon>
    </lineage>
</organism>